<proteinExistence type="predicted"/>
<reference evidence="2" key="1">
    <citation type="submission" date="2019-09" db="EMBL/GenBank/DDBJ databases">
        <title>Characterisation of the sponge microbiome using genome-centric metagenomics.</title>
        <authorList>
            <person name="Engelberts J.P."/>
            <person name="Robbins S.J."/>
            <person name="De Goeij J.M."/>
            <person name="Aranda M."/>
            <person name="Bell S.C."/>
            <person name="Webster N.S."/>
        </authorList>
    </citation>
    <scope>NUCLEOTIDE SEQUENCE</scope>
    <source>
        <strain evidence="2">SB0664_bin_27</strain>
    </source>
</reference>
<comment type="caution">
    <text evidence="2">The sequence shown here is derived from an EMBL/GenBank/DDBJ whole genome shotgun (WGS) entry which is preliminary data.</text>
</comment>
<dbReference type="InterPro" id="IPR050312">
    <property type="entry name" value="IolE/XylAMocC-like"/>
</dbReference>
<keyword evidence="2" id="KW-0413">Isomerase</keyword>
<dbReference type="GO" id="GO:0016853">
    <property type="term" value="F:isomerase activity"/>
    <property type="evidence" value="ECO:0007669"/>
    <property type="project" value="UniProtKB-KW"/>
</dbReference>
<sequence length="281" mass="31712">MRFILSTGSLFTYSVDRVFALAAEAGFDGIEVLVDHRWDSRQSDYLRQLMESHQLPVPALHSPFSRNCSGWGETEQGAIARTTELAAELGSQVVIHHLPTRFGHAFLQTARGNRLLPNPFDSSPRKYADWIKKDYAEFQAETEVLLCIENLPAQKAFGRRVNPAHWNAHSRATLDDITRFPNITLDTTHLGTWGLDPLEAYERWGQRVKHVHLSNYNGDEHQRPENGILRLDTLLSRMAADGYAYSISLELHPGALEAGASDSRIVELLRGSLYYCRRAVA</sequence>
<dbReference type="SUPFAM" id="SSF51658">
    <property type="entry name" value="Xylose isomerase-like"/>
    <property type="match status" value="1"/>
</dbReference>
<evidence type="ECO:0000313" key="2">
    <source>
        <dbReference type="EMBL" id="MXY92191.1"/>
    </source>
</evidence>
<dbReference type="AlphaFoldDB" id="A0A6B0YPV5"/>
<gene>
    <name evidence="2" type="ORF">F4Y42_01950</name>
</gene>
<dbReference type="Gene3D" id="3.20.20.150">
    <property type="entry name" value="Divalent-metal-dependent TIM barrel enzymes"/>
    <property type="match status" value="1"/>
</dbReference>
<dbReference type="Pfam" id="PF01261">
    <property type="entry name" value="AP_endonuc_2"/>
    <property type="match status" value="1"/>
</dbReference>
<dbReference type="PANTHER" id="PTHR12110:SF21">
    <property type="entry name" value="XYLOSE ISOMERASE-LIKE TIM BARREL DOMAIN-CONTAINING PROTEIN"/>
    <property type="match status" value="1"/>
</dbReference>
<dbReference type="InterPro" id="IPR013022">
    <property type="entry name" value="Xyl_isomerase-like_TIM-brl"/>
</dbReference>
<accession>A0A6B0YPV5</accession>
<evidence type="ECO:0000259" key="1">
    <source>
        <dbReference type="Pfam" id="PF01261"/>
    </source>
</evidence>
<organism evidence="2">
    <name type="scientific">Caldilineaceae bacterium SB0664_bin_27</name>
    <dbReference type="NCBI Taxonomy" id="2605260"/>
    <lineage>
        <taxon>Bacteria</taxon>
        <taxon>Bacillati</taxon>
        <taxon>Chloroflexota</taxon>
        <taxon>Caldilineae</taxon>
        <taxon>Caldilineales</taxon>
        <taxon>Caldilineaceae</taxon>
    </lineage>
</organism>
<dbReference type="EMBL" id="VXRG01000021">
    <property type="protein sequence ID" value="MXY92191.1"/>
    <property type="molecule type" value="Genomic_DNA"/>
</dbReference>
<dbReference type="InterPro" id="IPR036237">
    <property type="entry name" value="Xyl_isomerase-like_sf"/>
</dbReference>
<feature type="domain" description="Xylose isomerase-like TIM barrel" evidence="1">
    <location>
        <begin position="19"/>
        <end position="254"/>
    </location>
</feature>
<name>A0A6B0YPV5_9CHLR</name>
<protein>
    <submittedName>
        <fullName evidence="2">Sugar phosphate isomerase/epimerase</fullName>
    </submittedName>
</protein>
<dbReference type="PANTHER" id="PTHR12110">
    <property type="entry name" value="HYDROXYPYRUVATE ISOMERASE"/>
    <property type="match status" value="1"/>
</dbReference>